<accession>A0A2Z7AQE3</accession>
<sequence>MSLTQVRRAIIKQQLDSTRYNVICNACKVKVSSQLKEQQISWRSNSCGHNACEYMGATHSSHTQYQKPNKAAQPAGALSS</sequence>
<dbReference type="Proteomes" id="UP000250235">
    <property type="component" value="Unassembled WGS sequence"/>
</dbReference>
<dbReference type="EMBL" id="KV013959">
    <property type="protein sequence ID" value="KZV23080.1"/>
    <property type="molecule type" value="Genomic_DNA"/>
</dbReference>
<proteinExistence type="predicted"/>
<name>A0A2Z7AQE3_9LAMI</name>
<keyword evidence="2" id="KW-1185">Reference proteome</keyword>
<protein>
    <submittedName>
        <fullName evidence="1">Uncharacterized protein</fullName>
    </submittedName>
</protein>
<evidence type="ECO:0000313" key="1">
    <source>
        <dbReference type="EMBL" id="KZV23080.1"/>
    </source>
</evidence>
<evidence type="ECO:0000313" key="2">
    <source>
        <dbReference type="Proteomes" id="UP000250235"/>
    </source>
</evidence>
<reference evidence="1 2" key="1">
    <citation type="journal article" date="2015" name="Proc. Natl. Acad. Sci. U.S.A.">
        <title>The resurrection genome of Boea hygrometrica: A blueprint for survival of dehydration.</title>
        <authorList>
            <person name="Xiao L."/>
            <person name="Yang G."/>
            <person name="Zhang L."/>
            <person name="Yang X."/>
            <person name="Zhao S."/>
            <person name="Ji Z."/>
            <person name="Zhou Q."/>
            <person name="Hu M."/>
            <person name="Wang Y."/>
            <person name="Chen M."/>
            <person name="Xu Y."/>
            <person name="Jin H."/>
            <person name="Xiao X."/>
            <person name="Hu G."/>
            <person name="Bao F."/>
            <person name="Hu Y."/>
            <person name="Wan P."/>
            <person name="Li L."/>
            <person name="Deng X."/>
            <person name="Kuang T."/>
            <person name="Xiang C."/>
            <person name="Zhu J.K."/>
            <person name="Oliver M.J."/>
            <person name="He Y."/>
        </authorList>
    </citation>
    <scope>NUCLEOTIDE SEQUENCE [LARGE SCALE GENOMIC DNA]</scope>
    <source>
        <strain evidence="2">cv. XS01</strain>
    </source>
</reference>
<dbReference type="AlphaFoldDB" id="A0A2Z7AQE3"/>
<organism evidence="1 2">
    <name type="scientific">Dorcoceras hygrometricum</name>
    <dbReference type="NCBI Taxonomy" id="472368"/>
    <lineage>
        <taxon>Eukaryota</taxon>
        <taxon>Viridiplantae</taxon>
        <taxon>Streptophyta</taxon>
        <taxon>Embryophyta</taxon>
        <taxon>Tracheophyta</taxon>
        <taxon>Spermatophyta</taxon>
        <taxon>Magnoliopsida</taxon>
        <taxon>eudicotyledons</taxon>
        <taxon>Gunneridae</taxon>
        <taxon>Pentapetalae</taxon>
        <taxon>asterids</taxon>
        <taxon>lamiids</taxon>
        <taxon>Lamiales</taxon>
        <taxon>Gesneriaceae</taxon>
        <taxon>Didymocarpoideae</taxon>
        <taxon>Trichosporeae</taxon>
        <taxon>Loxocarpinae</taxon>
        <taxon>Dorcoceras</taxon>
    </lineage>
</organism>
<gene>
    <name evidence="1" type="ORF">F511_26152</name>
</gene>